<evidence type="ECO:0000256" key="2">
    <source>
        <dbReference type="SAM" id="SignalP"/>
    </source>
</evidence>
<comment type="similarity">
    <text evidence="1">Belongs to the UPF0065 (bug) family.</text>
</comment>
<organism evidence="3 4">
    <name type="scientific">Siccirubricoccus soli</name>
    <dbReference type="NCBI Taxonomy" id="2899147"/>
    <lineage>
        <taxon>Bacteria</taxon>
        <taxon>Pseudomonadati</taxon>
        <taxon>Pseudomonadota</taxon>
        <taxon>Alphaproteobacteria</taxon>
        <taxon>Acetobacterales</taxon>
        <taxon>Roseomonadaceae</taxon>
        <taxon>Siccirubricoccus</taxon>
    </lineage>
</organism>
<name>A0ABT1DAM6_9PROT</name>
<protein>
    <submittedName>
        <fullName evidence="3">Tripartite tricarboxylate transporter substrate binding protein</fullName>
    </submittedName>
</protein>
<dbReference type="Gene3D" id="3.40.190.150">
    <property type="entry name" value="Bordetella uptake gene, domain 1"/>
    <property type="match status" value="1"/>
</dbReference>
<feature type="chain" id="PRO_5045916306" evidence="2">
    <location>
        <begin position="28"/>
        <end position="326"/>
    </location>
</feature>
<dbReference type="Proteomes" id="UP001523392">
    <property type="component" value="Unassembled WGS sequence"/>
</dbReference>
<proteinExistence type="inferred from homology"/>
<reference evidence="3 4" key="1">
    <citation type="submission" date="2021-12" db="EMBL/GenBank/DDBJ databases">
        <title>Siccirubricoccus leaddurans sp. nov., a high concentration Zn2+ tolerance bacterium.</title>
        <authorList>
            <person name="Cao Y."/>
        </authorList>
    </citation>
    <scope>NUCLEOTIDE SEQUENCE [LARGE SCALE GENOMIC DNA]</scope>
    <source>
        <strain evidence="3 4">KC 17139</strain>
    </source>
</reference>
<feature type="signal peptide" evidence="2">
    <location>
        <begin position="1"/>
        <end position="27"/>
    </location>
</feature>
<dbReference type="EMBL" id="JAFIRR010000162">
    <property type="protein sequence ID" value="MCO6418981.1"/>
    <property type="molecule type" value="Genomic_DNA"/>
</dbReference>
<comment type="caution">
    <text evidence="3">The sequence shown here is derived from an EMBL/GenBank/DDBJ whole genome shotgun (WGS) entry which is preliminary data.</text>
</comment>
<evidence type="ECO:0000313" key="3">
    <source>
        <dbReference type="EMBL" id="MCO6418981.1"/>
    </source>
</evidence>
<gene>
    <name evidence="3" type="ORF">JYK14_22885</name>
</gene>
<keyword evidence="2" id="KW-0732">Signal</keyword>
<evidence type="ECO:0000256" key="1">
    <source>
        <dbReference type="ARBA" id="ARBA00006987"/>
    </source>
</evidence>
<dbReference type="Gene3D" id="3.40.190.10">
    <property type="entry name" value="Periplasmic binding protein-like II"/>
    <property type="match status" value="1"/>
</dbReference>
<dbReference type="SUPFAM" id="SSF53850">
    <property type="entry name" value="Periplasmic binding protein-like II"/>
    <property type="match status" value="1"/>
</dbReference>
<dbReference type="RefSeq" id="WP_252955608.1">
    <property type="nucleotide sequence ID" value="NZ_JAFIRR010000162.1"/>
</dbReference>
<dbReference type="PANTHER" id="PTHR42928">
    <property type="entry name" value="TRICARBOXYLATE-BINDING PROTEIN"/>
    <property type="match status" value="1"/>
</dbReference>
<keyword evidence="4" id="KW-1185">Reference proteome</keyword>
<accession>A0ABT1DAM6</accession>
<dbReference type="PANTHER" id="PTHR42928:SF5">
    <property type="entry name" value="BLR1237 PROTEIN"/>
    <property type="match status" value="1"/>
</dbReference>
<dbReference type="InterPro" id="IPR042100">
    <property type="entry name" value="Bug_dom1"/>
</dbReference>
<evidence type="ECO:0000313" key="4">
    <source>
        <dbReference type="Proteomes" id="UP001523392"/>
    </source>
</evidence>
<dbReference type="InterPro" id="IPR005064">
    <property type="entry name" value="BUG"/>
</dbReference>
<sequence length="326" mass="34351">MPIPRRRIGAALLGGLAVPALIPPVQAQGQPWPSRPIRLVSPFAPGGPQDVPARHFVDWLTPRLGQPVVFDSRAGAGGAVGMQYVAQAGDGHTFLITSNAVATLPAIRRNLGFDPFADLLPVTLVMQSPYTLVVRANGPASLAEFIAAARATPNRLTYGSSGVGASTHLTGAMLFQKAGVQVTHVPYRGAQLVMNALLAGDIDCYIGDVGIPLEHIRSGTVRCIGVTTTERAPLLPDVPSASDVVPGFASTLWYGLFAGRSTPPEAIERVLAELAPLRAPESELRMRVAERGSDLLLTGPQPLAERLRAEVPQWQAVIAAAGIEPE</sequence>
<dbReference type="PIRSF" id="PIRSF017082">
    <property type="entry name" value="YflP"/>
    <property type="match status" value="1"/>
</dbReference>
<dbReference type="Pfam" id="PF03401">
    <property type="entry name" value="TctC"/>
    <property type="match status" value="1"/>
</dbReference>